<proteinExistence type="predicted"/>
<sequence length="84" mass="8421">MPPPGAQPAATAAAIRTVHQDVSPRLMCSPPPVSHVSPPRPEAPSLDGTGAVPREAGGPSVAEVCHAGQGFPVALGAPERETRA</sequence>
<organism evidence="2 3">
    <name type="scientific">Streptomyces fradiae ATCC 10745 = DSM 40063</name>
    <dbReference type="NCBI Taxonomy" id="1319510"/>
    <lineage>
        <taxon>Bacteria</taxon>
        <taxon>Bacillati</taxon>
        <taxon>Actinomycetota</taxon>
        <taxon>Actinomycetes</taxon>
        <taxon>Kitasatosporales</taxon>
        <taxon>Streptomycetaceae</taxon>
        <taxon>Streptomyces</taxon>
    </lineage>
</organism>
<feature type="region of interest" description="Disordered" evidence="1">
    <location>
        <begin position="24"/>
        <end position="63"/>
    </location>
</feature>
<keyword evidence="3" id="KW-1185">Reference proteome</keyword>
<protein>
    <submittedName>
        <fullName evidence="2">Uncharacterized protein</fullName>
    </submittedName>
</protein>
<accession>A0ABQ6XUL6</accession>
<evidence type="ECO:0000256" key="1">
    <source>
        <dbReference type="SAM" id="MobiDB-lite"/>
    </source>
</evidence>
<comment type="caution">
    <text evidence="2">The sequence shown here is derived from an EMBL/GenBank/DDBJ whole genome shotgun (WGS) entry which is preliminary data.</text>
</comment>
<dbReference type="EMBL" id="ASYR01000016">
    <property type="protein sequence ID" value="KAF0649292.1"/>
    <property type="molecule type" value="Genomic_DNA"/>
</dbReference>
<evidence type="ECO:0000313" key="2">
    <source>
        <dbReference type="EMBL" id="KAF0649292.1"/>
    </source>
</evidence>
<name>A0ABQ6XUL6_STRFR</name>
<reference evidence="2 3" key="1">
    <citation type="submission" date="2013-05" db="EMBL/GenBank/DDBJ databases">
        <title>Genome Sequence of Streptomyces fradiae.</title>
        <authorList>
            <person name="Kirby R."/>
        </authorList>
    </citation>
    <scope>NUCLEOTIDE SEQUENCE [LARGE SCALE GENOMIC DNA]</scope>
    <source>
        <strain evidence="2 3">ATCC 10745</strain>
    </source>
</reference>
<dbReference type="Proteomes" id="UP000731519">
    <property type="component" value="Unassembled WGS sequence"/>
</dbReference>
<gene>
    <name evidence="2" type="ORF">K701_14385</name>
</gene>
<feature type="compositionally biased region" description="Pro residues" evidence="1">
    <location>
        <begin position="29"/>
        <end position="42"/>
    </location>
</feature>
<evidence type="ECO:0000313" key="3">
    <source>
        <dbReference type="Proteomes" id="UP000731519"/>
    </source>
</evidence>